<dbReference type="RefSeq" id="XP_016264128.1">
    <property type="nucleotide sequence ID" value="XM_016405922.1"/>
</dbReference>
<dbReference type="AlphaFoldDB" id="A0A0D2C2D9"/>
<accession>A0A0D2C2D9</accession>
<dbReference type="VEuPathDB" id="FungiDB:PV06_04962"/>
<dbReference type="HOGENOM" id="CLU_1731481_0_0_1"/>
<evidence type="ECO:0000313" key="2">
    <source>
        <dbReference type="EMBL" id="KIW43912.1"/>
    </source>
</evidence>
<gene>
    <name evidence="2" type="ORF">PV06_04962</name>
</gene>
<evidence type="ECO:0000313" key="3">
    <source>
        <dbReference type="Proteomes" id="UP000053342"/>
    </source>
</evidence>
<dbReference type="EMBL" id="KN847335">
    <property type="protein sequence ID" value="KIW43912.1"/>
    <property type="molecule type" value="Genomic_DNA"/>
</dbReference>
<feature type="region of interest" description="Disordered" evidence="1">
    <location>
        <begin position="19"/>
        <end position="78"/>
    </location>
</feature>
<evidence type="ECO:0000256" key="1">
    <source>
        <dbReference type="SAM" id="MobiDB-lite"/>
    </source>
</evidence>
<name>A0A0D2C2D9_9EURO</name>
<feature type="compositionally biased region" description="Low complexity" evidence="1">
    <location>
        <begin position="20"/>
        <end position="53"/>
    </location>
</feature>
<reference evidence="2 3" key="1">
    <citation type="submission" date="2015-01" db="EMBL/GenBank/DDBJ databases">
        <title>The Genome Sequence of Exophiala oligosperma CBS72588.</title>
        <authorList>
            <consortium name="The Broad Institute Genomics Platform"/>
            <person name="Cuomo C."/>
            <person name="de Hoog S."/>
            <person name="Gorbushina A."/>
            <person name="Stielow B."/>
            <person name="Teixiera M."/>
            <person name="Abouelleil A."/>
            <person name="Chapman S.B."/>
            <person name="Priest M."/>
            <person name="Young S.K."/>
            <person name="Wortman J."/>
            <person name="Nusbaum C."/>
            <person name="Birren B."/>
        </authorList>
    </citation>
    <scope>NUCLEOTIDE SEQUENCE [LARGE SCALE GENOMIC DNA]</scope>
    <source>
        <strain evidence="2 3">CBS 72588</strain>
    </source>
</reference>
<dbReference type="Proteomes" id="UP000053342">
    <property type="component" value="Unassembled WGS sequence"/>
</dbReference>
<proteinExistence type="predicted"/>
<dbReference type="GeneID" id="27357036"/>
<keyword evidence="3" id="KW-1185">Reference proteome</keyword>
<protein>
    <submittedName>
        <fullName evidence="2">Uncharacterized protein</fullName>
    </submittedName>
</protein>
<organism evidence="2 3">
    <name type="scientific">Exophiala oligosperma</name>
    <dbReference type="NCBI Taxonomy" id="215243"/>
    <lineage>
        <taxon>Eukaryota</taxon>
        <taxon>Fungi</taxon>
        <taxon>Dikarya</taxon>
        <taxon>Ascomycota</taxon>
        <taxon>Pezizomycotina</taxon>
        <taxon>Eurotiomycetes</taxon>
        <taxon>Chaetothyriomycetidae</taxon>
        <taxon>Chaetothyriales</taxon>
        <taxon>Herpotrichiellaceae</taxon>
        <taxon>Exophiala</taxon>
    </lineage>
</organism>
<sequence length="151" mass="16522">MSFTNQNDGSSLFSRLTHVSFPSSSEPKRSSSLSSSSSSSSTTTTSTSAKLSTPNRQQNHQRARYSKDGQGFDFTSTYPYSCDDRHNTNAVNNGGADIVDMDLSGQILGLRNLNLRYAKDGKGHDLTTSYHYYDNNNNNTPLSTEATPNDC</sequence>
<dbReference type="OrthoDB" id="4160180at2759"/>